<feature type="signal peptide" evidence="1">
    <location>
        <begin position="1"/>
        <end position="19"/>
    </location>
</feature>
<dbReference type="EMBL" id="JAEUBG010005651">
    <property type="protein sequence ID" value="KAH3673438.1"/>
    <property type="molecule type" value="Genomic_DNA"/>
</dbReference>
<protein>
    <submittedName>
        <fullName evidence="2">Uncharacterized protein</fullName>
    </submittedName>
</protein>
<accession>A0A9P8PJG9</accession>
<evidence type="ECO:0000313" key="2">
    <source>
        <dbReference type="EMBL" id="KAH3673438.1"/>
    </source>
</evidence>
<evidence type="ECO:0000256" key="1">
    <source>
        <dbReference type="SAM" id="SignalP"/>
    </source>
</evidence>
<keyword evidence="1" id="KW-0732">Signal</keyword>
<feature type="chain" id="PRO_5040136745" evidence="1">
    <location>
        <begin position="20"/>
        <end position="73"/>
    </location>
</feature>
<reference evidence="2" key="2">
    <citation type="submission" date="2021-01" db="EMBL/GenBank/DDBJ databases">
        <authorList>
            <person name="Schikora-Tamarit M.A."/>
        </authorList>
    </citation>
    <scope>NUCLEOTIDE SEQUENCE</scope>
    <source>
        <strain evidence="2">CBS2887</strain>
    </source>
</reference>
<name>A0A9P8PJG9_WICPI</name>
<reference evidence="2" key="1">
    <citation type="journal article" date="2021" name="Open Biol.">
        <title>Shared evolutionary footprints suggest mitochondrial oxidative damage underlies multiple complex I losses in fungi.</title>
        <authorList>
            <person name="Schikora-Tamarit M.A."/>
            <person name="Marcet-Houben M."/>
            <person name="Nosek J."/>
            <person name="Gabaldon T."/>
        </authorList>
    </citation>
    <scope>NUCLEOTIDE SEQUENCE</scope>
    <source>
        <strain evidence="2">CBS2887</strain>
    </source>
</reference>
<proteinExistence type="predicted"/>
<dbReference type="AlphaFoldDB" id="A0A9P8PJG9"/>
<gene>
    <name evidence="2" type="ORF">WICPIJ_009826</name>
</gene>
<organism evidence="2 3">
    <name type="scientific">Wickerhamomyces pijperi</name>
    <name type="common">Yeast</name>
    <name type="synonym">Pichia pijperi</name>
    <dbReference type="NCBI Taxonomy" id="599730"/>
    <lineage>
        <taxon>Eukaryota</taxon>
        <taxon>Fungi</taxon>
        <taxon>Dikarya</taxon>
        <taxon>Ascomycota</taxon>
        <taxon>Saccharomycotina</taxon>
        <taxon>Saccharomycetes</taxon>
        <taxon>Phaffomycetales</taxon>
        <taxon>Wickerhamomycetaceae</taxon>
        <taxon>Wickerhamomyces</taxon>
    </lineage>
</organism>
<sequence length="73" mass="7899">MDWPWSSTSSMSSVLTVDAAVSLEVIAAGPDCGVELADLPVIVSGSLILKFPKAMMMMMFCFEGRWTVVVNIE</sequence>
<keyword evidence="3" id="KW-1185">Reference proteome</keyword>
<evidence type="ECO:0000313" key="3">
    <source>
        <dbReference type="Proteomes" id="UP000774326"/>
    </source>
</evidence>
<dbReference type="Proteomes" id="UP000774326">
    <property type="component" value="Unassembled WGS sequence"/>
</dbReference>
<comment type="caution">
    <text evidence="2">The sequence shown here is derived from an EMBL/GenBank/DDBJ whole genome shotgun (WGS) entry which is preliminary data.</text>
</comment>